<dbReference type="RefSeq" id="WP_280518148.1">
    <property type="nucleotide sequence ID" value="NZ_JAAMOT010000026.1"/>
</dbReference>
<evidence type="ECO:0000313" key="1">
    <source>
        <dbReference type="EMBL" id="SCB42942.1"/>
    </source>
</evidence>
<organism evidence="1 2">
    <name type="scientific">Rhizobium lusitanum</name>
    <dbReference type="NCBI Taxonomy" id="293958"/>
    <lineage>
        <taxon>Bacteria</taxon>
        <taxon>Pseudomonadati</taxon>
        <taxon>Pseudomonadota</taxon>
        <taxon>Alphaproteobacteria</taxon>
        <taxon>Hyphomicrobiales</taxon>
        <taxon>Rhizobiaceae</taxon>
        <taxon>Rhizobium/Agrobacterium group</taxon>
        <taxon>Rhizobium</taxon>
    </lineage>
</organism>
<dbReference type="EMBL" id="FMAF01000016">
    <property type="protein sequence ID" value="SCB42942.1"/>
    <property type="molecule type" value="Genomic_DNA"/>
</dbReference>
<gene>
    <name evidence="1" type="ORF">GA0061101_11674</name>
</gene>
<reference evidence="1 2" key="1">
    <citation type="submission" date="2016-08" db="EMBL/GenBank/DDBJ databases">
        <authorList>
            <person name="Seilhamer J.J."/>
        </authorList>
    </citation>
    <scope>NUCLEOTIDE SEQUENCE [LARGE SCALE GENOMIC DNA]</scope>
    <source>
        <strain evidence="1 2">P1-7</strain>
    </source>
</reference>
<evidence type="ECO:0000313" key="2">
    <source>
        <dbReference type="Proteomes" id="UP000199205"/>
    </source>
</evidence>
<sequence length="44" mass="4563">MVALKGFEPATGIWSTAVDNGRWASNPGIPNAISIGMCEGTDRA</sequence>
<protein>
    <submittedName>
        <fullName evidence="1">Uncharacterized protein</fullName>
    </submittedName>
</protein>
<dbReference type="Proteomes" id="UP000199205">
    <property type="component" value="Unassembled WGS sequence"/>
</dbReference>
<proteinExistence type="predicted"/>
<name>A0A1C3WS97_9HYPH</name>
<accession>A0A1C3WS97</accession>
<dbReference type="AlphaFoldDB" id="A0A1C3WS97"/>